<evidence type="ECO:0000256" key="4">
    <source>
        <dbReference type="ARBA" id="ARBA00022833"/>
    </source>
</evidence>
<comment type="similarity">
    <text evidence="6">Belongs to the peptidase M48 family.</text>
</comment>
<evidence type="ECO:0000256" key="5">
    <source>
        <dbReference type="ARBA" id="ARBA00023049"/>
    </source>
</evidence>
<evidence type="ECO:0000256" key="2">
    <source>
        <dbReference type="ARBA" id="ARBA00022723"/>
    </source>
</evidence>
<dbReference type="GO" id="GO:0051603">
    <property type="term" value="P:proteolysis involved in protein catabolic process"/>
    <property type="evidence" value="ECO:0007669"/>
    <property type="project" value="TreeGrafter"/>
</dbReference>
<dbReference type="PANTHER" id="PTHR22726:SF1">
    <property type="entry name" value="METALLOENDOPEPTIDASE OMA1, MITOCHONDRIAL"/>
    <property type="match status" value="1"/>
</dbReference>
<dbReference type="EMBL" id="BMYM01000002">
    <property type="protein sequence ID" value="GHD35937.1"/>
    <property type="molecule type" value="Genomic_DNA"/>
</dbReference>
<evidence type="ECO:0000256" key="7">
    <source>
        <dbReference type="SAM" id="SignalP"/>
    </source>
</evidence>
<evidence type="ECO:0000256" key="6">
    <source>
        <dbReference type="RuleBase" id="RU003983"/>
    </source>
</evidence>
<keyword evidence="7" id="KW-0732">Signal</keyword>
<dbReference type="PROSITE" id="PS51257">
    <property type="entry name" value="PROKAR_LIPOPROTEIN"/>
    <property type="match status" value="1"/>
</dbReference>
<comment type="cofactor">
    <cofactor evidence="6">
        <name>Zn(2+)</name>
        <dbReference type="ChEBI" id="CHEBI:29105"/>
    </cofactor>
    <text evidence="6">Binds 1 zinc ion per subunit.</text>
</comment>
<keyword evidence="10" id="KW-1185">Reference proteome</keyword>
<evidence type="ECO:0000259" key="8">
    <source>
        <dbReference type="Pfam" id="PF01435"/>
    </source>
</evidence>
<reference evidence="9" key="2">
    <citation type="submission" date="2020-09" db="EMBL/GenBank/DDBJ databases">
        <authorList>
            <person name="Sun Q."/>
            <person name="Kim S."/>
        </authorList>
    </citation>
    <scope>NUCLEOTIDE SEQUENCE</scope>
    <source>
        <strain evidence="9">KCTC 23430</strain>
    </source>
</reference>
<dbReference type="PANTHER" id="PTHR22726">
    <property type="entry name" value="METALLOENDOPEPTIDASE OMA1"/>
    <property type="match status" value="1"/>
</dbReference>
<dbReference type="Proteomes" id="UP000644693">
    <property type="component" value="Unassembled WGS sequence"/>
</dbReference>
<name>A0A918XK39_9GAMM</name>
<evidence type="ECO:0000313" key="9">
    <source>
        <dbReference type="EMBL" id="GHD35937.1"/>
    </source>
</evidence>
<dbReference type="GO" id="GO:0004222">
    <property type="term" value="F:metalloendopeptidase activity"/>
    <property type="evidence" value="ECO:0007669"/>
    <property type="project" value="InterPro"/>
</dbReference>
<sequence length="270" mass="28791">MPRLITVIALALLVSACATSPTGRSQLMLISPDAAIVESRKAYLSTVSQLDQENKLVDDPRMADRVARITGRLVTEAIALYPKSANWEWSVAIIDDPETVNAWCMAGGRMAVYTGLFEKLKLTDDEFAQIMGHEISHALANHTAERMSRAMATSLGVLAVGVASDRPVATMAGASVAAKVALELPNSRTAELEADRLGIELATRAGYDPDAAVSLWDKMGQNAGKAPPEFLSTHPSPGNRGATLAALTPEMRQLNPNGKKAAVHPVLIVR</sequence>
<feature type="signal peptide" evidence="7">
    <location>
        <begin position="1"/>
        <end position="18"/>
    </location>
</feature>
<organism evidence="9 10">
    <name type="scientific">Parahalioglobus pacificus</name>
    <dbReference type="NCBI Taxonomy" id="930806"/>
    <lineage>
        <taxon>Bacteria</taxon>
        <taxon>Pseudomonadati</taxon>
        <taxon>Pseudomonadota</taxon>
        <taxon>Gammaproteobacteria</taxon>
        <taxon>Cellvibrionales</taxon>
        <taxon>Halieaceae</taxon>
        <taxon>Parahalioglobus</taxon>
    </lineage>
</organism>
<feature type="domain" description="Peptidase M48" evidence="8">
    <location>
        <begin position="64"/>
        <end position="245"/>
    </location>
</feature>
<evidence type="ECO:0000256" key="1">
    <source>
        <dbReference type="ARBA" id="ARBA00022670"/>
    </source>
</evidence>
<feature type="chain" id="PRO_5037248969" evidence="7">
    <location>
        <begin position="19"/>
        <end position="270"/>
    </location>
</feature>
<comment type="caution">
    <text evidence="9">The sequence shown here is derived from an EMBL/GenBank/DDBJ whole genome shotgun (WGS) entry which is preliminary data.</text>
</comment>
<accession>A0A918XK39</accession>
<reference evidence="9" key="1">
    <citation type="journal article" date="2014" name="Int. J. Syst. Evol. Microbiol.">
        <title>Complete genome sequence of Corynebacterium casei LMG S-19264T (=DSM 44701T), isolated from a smear-ripened cheese.</title>
        <authorList>
            <consortium name="US DOE Joint Genome Institute (JGI-PGF)"/>
            <person name="Walter F."/>
            <person name="Albersmeier A."/>
            <person name="Kalinowski J."/>
            <person name="Ruckert C."/>
        </authorList>
    </citation>
    <scope>NUCLEOTIDE SEQUENCE</scope>
    <source>
        <strain evidence="9">KCTC 23430</strain>
    </source>
</reference>
<keyword evidence="5 6" id="KW-0482">Metalloprotease</keyword>
<dbReference type="AlphaFoldDB" id="A0A918XK39"/>
<dbReference type="CDD" id="cd07331">
    <property type="entry name" value="M48C_Oma1_like"/>
    <property type="match status" value="1"/>
</dbReference>
<keyword evidence="1 6" id="KW-0645">Protease</keyword>
<keyword evidence="4 6" id="KW-0862">Zinc</keyword>
<dbReference type="InterPro" id="IPR001915">
    <property type="entry name" value="Peptidase_M48"/>
</dbReference>
<keyword evidence="3 6" id="KW-0378">Hydrolase</keyword>
<dbReference type="Pfam" id="PF01435">
    <property type="entry name" value="Peptidase_M48"/>
    <property type="match status" value="1"/>
</dbReference>
<evidence type="ECO:0000256" key="3">
    <source>
        <dbReference type="ARBA" id="ARBA00022801"/>
    </source>
</evidence>
<dbReference type="GO" id="GO:0016020">
    <property type="term" value="C:membrane"/>
    <property type="evidence" value="ECO:0007669"/>
    <property type="project" value="TreeGrafter"/>
</dbReference>
<proteinExistence type="inferred from homology"/>
<evidence type="ECO:0000313" key="10">
    <source>
        <dbReference type="Proteomes" id="UP000644693"/>
    </source>
</evidence>
<dbReference type="Gene3D" id="3.30.2010.10">
    <property type="entry name" value="Metalloproteases ('zincins'), catalytic domain"/>
    <property type="match status" value="1"/>
</dbReference>
<protein>
    <submittedName>
        <fullName evidence="9">Lipoprotein</fullName>
    </submittedName>
</protein>
<dbReference type="RefSeq" id="WP_189477981.1">
    <property type="nucleotide sequence ID" value="NZ_BMYM01000002.1"/>
</dbReference>
<dbReference type="InterPro" id="IPR051156">
    <property type="entry name" value="Mito/Outer_Membr_Metalloprot"/>
</dbReference>
<keyword evidence="9" id="KW-0449">Lipoprotein</keyword>
<gene>
    <name evidence="9" type="ORF">GCM10007053_23510</name>
</gene>
<dbReference type="GO" id="GO:0046872">
    <property type="term" value="F:metal ion binding"/>
    <property type="evidence" value="ECO:0007669"/>
    <property type="project" value="UniProtKB-KW"/>
</dbReference>
<keyword evidence="2" id="KW-0479">Metal-binding</keyword>